<feature type="compositionally biased region" description="Gly residues" evidence="7">
    <location>
        <begin position="212"/>
        <end position="222"/>
    </location>
</feature>
<evidence type="ECO:0000313" key="10">
    <source>
        <dbReference type="EMBL" id="KAG5185141.1"/>
    </source>
</evidence>
<dbReference type="SUPFAM" id="SSF49452">
    <property type="entry name" value="Starch-binding domain-like"/>
    <property type="match status" value="1"/>
</dbReference>
<accession>A0A836CIT1</accession>
<evidence type="ECO:0000256" key="1">
    <source>
        <dbReference type="ARBA" id="ARBA00004167"/>
    </source>
</evidence>
<keyword evidence="6" id="KW-0472">Membrane</keyword>
<gene>
    <name evidence="10" type="ORF">JKP88DRAFT_268408</name>
</gene>
<dbReference type="InterPro" id="IPR039163">
    <property type="entry name" value="EMC7"/>
</dbReference>
<sequence length="229" mass="23621">MAVVRSALAVLQLLLLAAFIHVCAAVSIQGKLSLPEGAGPLETTRLTLNGGERSTYSQASGAFVFHGVGPGVYVLDVQSTSYHFSQMKIKVPEEGEGGGIQALEFVYPGAPKKDAPHPLALAAHAQYAYFEPREAFNVLTAMRRNPMLIIMALAMGAMALMPKLMEGMDPELLKQAQAEQKQMLRGLAGGGGGGGAAPAAAQAAVERAAPAVGGGGGGGGGQARRRSRQ</sequence>
<organism evidence="10 11">
    <name type="scientific">Tribonema minus</name>
    <dbReference type="NCBI Taxonomy" id="303371"/>
    <lineage>
        <taxon>Eukaryota</taxon>
        <taxon>Sar</taxon>
        <taxon>Stramenopiles</taxon>
        <taxon>Ochrophyta</taxon>
        <taxon>PX clade</taxon>
        <taxon>Xanthophyceae</taxon>
        <taxon>Tribonematales</taxon>
        <taxon>Tribonemataceae</taxon>
        <taxon>Tribonema</taxon>
    </lineage>
</organism>
<feature type="domain" description="ER membrane protein complex subunit 7 beta-sandwich" evidence="9">
    <location>
        <begin position="42"/>
        <end position="150"/>
    </location>
</feature>
<feature type="signal peptide" evidence="8">
    <location>
        <begin position="1"/>
        <end position="25"/>
    </location>
</feature>
<dbReference type="GO" id="GO:0030246">
    <property type="term" value="F:carbohydrate binding"/>
    <property type="evidence" value="ECO:0007669"/>
    <property type="project" value="InterPro"/>
</dbReference>
<evidence type="ECO:0000259" key="9">
    <source>
        <dbReference type="Pfam" id="PF09430"/>
    </source>
</evidence>
<comment type="subcellular location">
    <subcellularLocation>
        <location evidence="1">Membrane</location>
        <topology evidence="1">Single-pass membrane protein</topology>
    </subcellularLocation>
</comment>
<proteinExistence type="inferred from homology"/>
<keyword evidence="3" id="KW-0812">Transmembrane</keyword>
<evidence type="ECO:0000256" key="7">
    <source>
        <dbReference type="SAM" id="MobiDB-lite"/>
    </source>
</evidence>
<dbReference type="OrthoDB" id="27095at2759"/>
<keyword evidence="5" id="KW-1133">Transmembrane helix</keyword>
<dbReference type="InterPro" id="IPR019008">
    <property type="entry name" value="Beta_sandwich_EMC7"/>
</dbReference>
<reference evidence="10" key="1">
    <citation type="submission" date="2021-02" db="EMBL/GenBank/DDBJ databases">
        <title>First Annotated Genome of the Yellow-green Alga Tribonema minus.</title>
        <authorList>
            <person name="Mahan K.M."/>
        </authorList>
    </citation>
    <scope>NUCLEOTIDE SEQUENCE</scope>
    <source>
        <strain evidence="10">UTEX B ZZ1240</strain>
    </source>
</reference>
<feature type="region of interest" description="Disordered" evidence="7">
    <location>
        <begin position="210"/>
        <end position="229"/>
    </location>
</feature>
<dbReference type="Proteomes" id="UP000664859">
    <property type="component" value="Unassembled WGS sequence"/>
</dbReference>
<dbReference type="EMBL" id="JAFCMP010000141">
    <property type="protein sequence ID" value="KAG5185141.1"/>
    <property type="molecule type" value="Genomic_DNA"/>
</dbReference>
<feature type="chain" id="PRO_5032916304" description="ER membrane protein complex subunit 7 beta-sandwich domain-containing protein" evidence="8">
    <location>
        <begin position="26"/>
        <end position="229"/>
    </location>
</feature>
<dbReference type="Pfam" id="PF09430">
    <property type="entry name" value="EMC7_beta-sandw"/>
    <property type="match status" value="1"/>
</dbReference>
<dbReference type="PANTHER" id="PTHR13605">
    <property type="entry name" value="ER MEMBRANE PROTEIN COMPLEX SUBUNIT 7"/>
    <property type="match status" value="1"/>
</dbReference>
<dbReference type="InterPro" id="IPR013784">
    <property type="entry name" value="Carb-bd-like_fold"/>
</dbReference>
<evidence type="ECO:0000256" key="3">
    <source>
        <dbReference type="ARBA" id="ARBA00022692"/>
    </source>
</evidence>
<keyword evidence="4 8" id="KW-0732">Signal</keyword>
<dbReference type="PANTHER" id="PTHR13605:SF4">
    <property type="entry name" value="ER MEMBRANE PROTEIN COMPLEX SUBUNIT 7"/>
    <property type="match status" value="1"/>
</dbReference>
<comment type="caution">
    <text evidence="10">The sequence shown here is derived from an EMBL/GenBank/DDBJ whole genome shotgun (WGS) entry which is preliminary data.</text>
</comment>
<comment type="similarity">
    <text evidence="2">Belongs to the EMC7 family.</text>
</comment>
<keyword evidence="11" id="KW-1185">Reference proteome</keyword>
<evidence type="ECO:0000256" key="8">
    <source>
        <dbReference type="SAM" id="SignalP"/>
    </source>
</evidence>
<evidence type="ECO:0000256" key="2">
    <source>
        <dbReference type="ARBA" id="ARBA00008880"/>
    </source>
</evidence>
<name>A0A836CIT1_9STRA</name>
<evidence type="ECO:0000313" key="11">
    <source>
        <dbReference type="Proteomes" id="UP000664859"/>
    </source>
</evidence>
<dbReference type="AlphaFoldDB" id="A0A836CIT1"/>
<evidence type="ECO:0000256" key="4">
    <source>
        <dbReference type="ARBA" id="ARBA00022729"/>
    </source>
</evidence>
<protein>
    <recommendedName>
        <fullName evidence="9">ER membrane protein complex subunit 7 beta-sandwich domain-containing protein</fullName>
    </recommendedName>
</protein>
<evidence type="ECO:0000256" key="5">
    <source>
        <dbReference type="ARBA" id="ARBA00022989"/>
    </source>
</evidence>
<dbReference type="GO" id="GO:0072546">
    <property type="term" value="C:EMC complex"/>
    <property type="evidence" value="ECO:0007669"/>
    <property type="project" value="TreeGrafter"/>
</dbReference>
<evidence type="ECO:0000256" key="6">
    <source>
        <dbReference type="ARBA" id="ARBA00023136"/>
    </source>
</evidence>